<gene>
    <name evidence="1" type="ORF">TPAB3V08_LOCUS9890</name>
</gene>
<evidence type="ECO:0000313" key="2">
    <source>
        <dbReference type="Proteomes" id="UP001153148"/>
    </source>
</evidence>
<dbReference type="EMBL" id="CAJPIN010023314">
    <property type="protein sequence ID" value="CAG2062942.1"/>
    <property type="molecule type" value="Genomic_DNA"/>
</dbReference>
<keyword evidence="2" id="KW-1185">Reference proteome</keyword>
<reference evidence="1" key="1">
    <citation type="submission" date="2021-03" db="EMBL/GenBank/DDBJ databases">
        <authorList>
            <person name="Tran Van P."/>
        </authorList>
    </citation>
    <scope>NUCLEOTIDE SEQUENCE</scope>
</reference>
<evidence type="ECO:0000313" key="1">
    <source>
        <dbReference type="EMBL" id="CAG2062942.1"/>
    </source>
</evidence>
<dbReference type="InterPro" id="IPR044926">
    <property type="entry name" value="RGS_subdomain_2"/>
</dbReference>
<feature type="non-terminal residue" evidence="1">
    <location>
        <position position="125"/>
    </location>
</feature>
<comment type="caution">
    <text evidence="1">The sequence shown here is derived from an EMBL/GenBank/DDBJ whole genome shotgun (WGS) entry which is preliminary data.</text>
</comment>
<sequence>MINNFIRGRGFALSTMFAGAQRSDTLPLDRQITLQNLPPEFVGCFPYFDASENCVSESVVDIGPGIGKSFKLELMELENIVANTVYLKAREGGTDSNKGKSKKWRKILQFPHISQCIDLRNKIGE</sequence>
<dbReference type="Proteomes" id="UP001153148">
    <property type="component" value="Unassembled WGS sequence"/>
</dbReference>
<accession>A0ABN7P718</accession>
<name>A0ABN7P718_TIMPD</name>
<proteinExistence type="predicted"/>
<organism evidence="1 2">
    <name type="scientific">Timema podura</name>
    <name type="common">Walking stick</name>
    <dbReference type="NCBI Taxonomy" id="61482"/>
    <lineage>
        <taxon>Eukaryota</taxon>
        <taxon>Metazoa</taxon>
        <taxon>Ecdysozoa</taxon>
        <taxon>Arthropoda</taxon>
        <taxon>Hexapoda</taxon>
        <taxon>Insecta</taxon>
        <taxon>Pterygota</taxon>
        <taxon>Neoptera</taxon>
        <taxon>Polyneoptera</taxon>
        <taxon>Phasmatodea</taxon>
        <taxon>Timematodea</taxon>
        <taxon>Timematoidea</taxon>
        <taxon>Timematidae</taxon>
        <taxon>Timema</taxon>
    </lineage>
</organism>
<protein>
    <submittedName>
        <fullName evidence="1">Uncharacterized protein</fullName>
    </submittedName>
</protein>
<dbReference type="Gene3D" id="1.10.167.10">
    <property type="entry name" value="Regulator of G-protein Signalling 4, domain 2"/>
    <property type="match status" value="1"/>
</dbReference>